<evidence type="ECO:0000313" key="1">
    <source>
        <dbReference type="EMBL" id="MBV3387042.1"/>
    </source>
</evidence>
<comment type="caution">
    <text evidence="2">The sequence shown here is derived from an EMBL/GenBank/DDBJ whole genome shotgun (WGS) entry which is preliminary data.</text>
</comment>
<dbReference type="Proteomes" id="UP001196765">
    <property type="component" value="Unassembled WGS sequence"/>
</dbReference>
<organism evidence="2 3">
    <name type="scientific">Segatella copri</name>
    <dbReference type="NCBI Taxonomy" id="165179"/>
    <lineage>
        <taxon>Bacteria</taxon>
        <taxon>Pseudomonadati</taxon>
        <taxon>Bacteroidota</taxon>
        <taxon>Bacteroidia</taxon>
        <taxon>Bacteroidales</taxon>
        <taxon>Prevotellaceae</taxon>
        <taxon>Segatella</taxon>
    </lineage>
</organism>
<dbReference type="RefSeq" id="WP_153114084.1">
    <property type="nucleotide sequence ID" value="NZ_JAHOEI010000010.1"/>
</dbReference>
<evidence type="ECO:0000313" key="3">
    <source>
        <dbReference type="Proteomes" id="UP000420635"/>
    </source>
</evidence>
<dbReference type="EMBL" id="JAHOEI010000010">
    <property type="protein sequence ID" value="MBV3387042.1"/>
    <property type="molecule type" value="Genomic_DNA"/>
</dbReference>
<gene>
    <name evidence="2" type="ORF">F7D59_01525</name>
    <name evidence="1" type="ORF">KSW82_04720</name>
</gene>
<proteinExistence type="predicted"/>
<protein>
    <submittedName>
        <fullName evidence="2">Uncharacterized protein</fullName>
    </submittedName>
</protein>
<name>A0A646HNU5_9BACT</name>
<reference evidence="2" key="3">
    <citation type="submission" date="2022-12" db="EMBL/GenBank/DDBJ databases">
        <title>Distinct polysaccharide growth profiles of human intestinal Prevotella copri isolates.</title>
        <authorList>
            <person name="Fehlner-Peach H."/>
            <person name="Magnabosco C."/>
            <person name="Raghavan V."/>
            <person name="Scher J.U."/>
            <person name="Tett A."/>
            <person name="Cox L.M."/>
            <person name="Gottsegen C."/>
            <person name="Watters A."/>
            <person name="Wiltshire- Gordon J.D."/>
            <person name="Segata N."/>
            <person name="Bonneau R."/>
            <person name="Littman D.R."/>
        </authorList>
    </citation>
    <scope>NUCLEOTIDE SEQUENCE</scope>
    <source>
        <strain evidence="2">IP54</strain>
    </source>
</reference>
<sequence length="97" mass="11153">MCEVCHGHPNCPVCSPEPRMIECAACQGQGYVWYRYDLEEDRETEVTEKEFNALPADETEAIEKGLRYCQGEKETCSVCDGTGEVEDYELYEPEWDD</sequence>
<accession>A0A646HNU5</accession>
<evidence type="ECO:0000313" key="2">
    <source>
        <dbReference type="EMBL" id="MQN88582.1"/>
    </source>
</evidence>
<dbReference type="EMBL" id="VZBQ01000011">
    <property type="protein sequence ID" value="MQN88582.1"/>
    <property type="molecule type" value="Genomic_DNA"/>
</dbReference>
<reference evidence="1" key="2">
    <citation type="submission" date="2021-06" db="EMBL/GenBank/DDBJ databases">
        <title>Collection of gut derived symbiotic bacterial strains cultured from healthy donors.</title>
        <authorList>
            <person name="Lin H."/>
            <person name="Littmann E."/>
            <person name="Pamer E.G."/>
        </authorList>
    </citation>
    <scope>NUCLEOTIDE SEQUENCE</scope>
    <source>
        <strain evidence="1">MSK.21.74</strain>
    </source>
</reference>
<reference evidence="3" key="1">
    <citation type="submission" date="2019-09" db="EMBL/GenBank/DDBJ databases">
        <title>Distinct polysaccharide growth profiles of human intestinal Prevotella copri isolates.</title>
        <authorList>
            <person name="Fehlner-Peach H."/>
            <person name="Magnabosco C."/>
            <person name="Raghavan V."/>
            <person name="Scher J.U."/>
            <person name="Tett A."/>
            <person name="Cox L.M."/>
            <person name="Gottsegen C."/>
            <person name="Watters A."/>
            <person name="Wiltshire- Gordon J.D."/>
            <person name="Segata N."/>
            <person name="Bonneau R."/>
            <person name="Littman D.R."/>
        </authorList>
    </citation>
    <scope>NUCLEOTIDE SEQUENCE [LARGE SCALE GENOMIC DNA]</scope>
    <source>
        <strain evidence="3">iP54</strain>
    </source>
</reference>
<dbReference type="AlphaFoldDB" id="A0A646HNU5"/>
<dbReference type="Proteomes" id="UP000420635">
    <property type="component" value="Unassembled WGS sequence"/>
</dbReference>